<protein>
    <submittedName>
        <fullName evidence="1">Uncharacterized protein</fullName>
    </submittedName>
</protein>
<evidence type="ECO:0000313" key="2">
    <source>
        <dbReference type="Proteomes" id="UP000765509"/>
    </source>
</evidence>
<name>A0A9Q3DHN5_9BASI</name>
<accession>A0A9Q3DHN5</accession>
<dbReference type="Proteomes" id="UP000765509">
    <property type="component" value="Unassembled WGS sequence"/>
</dbReference>
<comment type="caution">
    <text evidence="1">The sequence shown here is derived from an EMBL/GenBank/DDBJ whole genome shotgun (WGS) entry which is preliminary data.</text>
</comment>
<organism evidence="1 2">
    <name type="scientific">Austropuccinia psidii MF-1</name>
    <dbReference type="NCBI Taxonomy" id="1389203"/>
    <lineage>
        <taxon>Eukaryota</taxon>
        <taxon>Fungi</taxon>
        <taxon>Dikarya</taxon>
        <taxon>Basidiomycota</taxon>
        <taxon>Pucciniomycotina</taxon>
        <taxon>Pucciniomycetes</taxon>
        <taxon>Pucciniales</taxon>
        <taxon>Sphaerophragmiaceae</taxon>
        <taxon>Austropuccinia</taxon>
    </lineage>
</organism>
<reference evidence="1" key="1">
    <citation type="submission" date="2021-03" db="EMBL/GenBank/DDBJ databases">
        <title>Draft genome sequence of rust myrtle Austropuccinia psidii MF-1, a brazilian biotype.</title>
        <authorList>
            <person name="Quecine M.C."/>
            <person name="Pachon D.M.R."/>
            <person name="Bonatelli M.L."/>
            <person name="Correr F.H."/>
            <person name="Franceschini L.M."/>
            <person name="Leite T.F."/>
            <person name="Margarido G.R.A."/>
            <person name="Almeida C.A."/>
            <person name="Ferrarezi J.A."/>
            <person name="Labate C.A."/>
        </authorList>
    </citation>
    <scope>NUCLEOTIDE SEQUENCE</scope>
    <source>
        <strain evidence="1">MF-1</strain>
    </source>
</reference>
<evidence type="ECO:0000313" key="1">
    <source>
        <dbReference type="EMBL" id="MBW0501873.1"/>
    </source>
</evidence>
<dbReference type="EMBL" id="AVOT02016538">
    <property type="protein sequence ID" value="MBW0501873.1"/>
    <property type="molecule type" value="Genomic_DNA"/>
</dbReference>
<dbReference type="AlphaFoldDB" id="A0A9Q3DHN5"/>
<dbReference type="OrthoDB" id="2507422at2759"/>
<gene>
    <name evidence="1" type="ORF">O181_041588</name>
</gene>
<keyword evidence="2" id="KW-1185">Reference proteome</keyword>
<sequence>MTVFIDNAQQPLIIYSGEHCFIVIRIDLDNHFPNGEKHLFPNKVKNFKSASAKMTSIGTIIKETILLQRKGKIRLNPEFLVLDDAHIQGFLLGTDYQRMYGIDFYNTQNKHITIGTNKEKKSSLDIYQISAQDPLEELPNKFREGQFITTLTSKSKLSFLKMLRKNRPAFSIVEEPLGKIRGHDIELYLDV</sequence>
<proteinExistence type="predicted"/>